<keyword evidence="14 20" id="KW-0376">Hydrogen peroxide</keyword>
<dbReference type="GO" id="GO:0005576">
    <property type="term" value="C:extracellular region"/>
    <property type="evidence" value="ECO:0007669"/>
    <property type="project" value="UniProtKB-SubCell"/>
</dbReference>
<evidence type="ECO:0000256" key="9">
    <source>
        <dbReference type="ARBA" id="ARBA00022837"/>
    </source>
</evidence>
<evidence type="ECO:0000256" key="2">
    <source>
        <dbReference type="ARBA" id="ARBA00002322"/>
    </source>
</evidence>
<evidence type="ECO:0000256" key="11">
    <source>
        <dbReference type="ARBA" id="ARBA00023004"/>
    </source>
</evidence>
<keyword evidence="6 20" id="KW-0349">Heme</keyword>
<dbReference type="GO" id="GO:0006979">
    <property type="term" value="P:response to oxidative stress"/>
    <property type="evidence" value="ECO:0007669"/>
    <property type="project" value="UniProtKB-UniRule"/>
</dbReference>
<feature type="active site" description="Proton acceptor" evidence="15">
    <location>
        <position position="72"/>
    </location>
</feature>
<organism evidence="22 23">
    <name type="scientific">Saponaria officinalis</name>
    <name type="common">Common soapwort</name>
    <name type="synonym">Lychnis saponaria</name>
    <dbReference type="NCBI Taxonomy" id="3572"/>
    <lineage>
        <taxon>Eukaryota</taxon>
        <taxon>Viridiplantae</taxon>
        <taxon>Streptophyta</taxon>
        <taxon>Embryophyta</taxon>
        <taxon>Tracheophyta</taxon>
        <taxon>Spermatophyta</taxon>
        <taxon>Magnoliopsida</taxon>
        <taxon>eudicotyledons</taxon>
        <taxon>Gunneridae</taxon>
        <taxon>Pentapetalae</taxon>
        <taxon>Caryophyllales</taxon>
        <taxon>Caryophyllaceae</taxon>
        <taxon>Caryophylleae</taxon>
        <taxon>Saponaria</taxon>
    </lineage>
</organism>
<feature type="binding site" evidence="17">
    <location>
        <position position="240"/>
    </location>
    <ligand>
        <name>Ca(2+)</name>
        <dbReference type="ChEBI" id="CHEBI:29108"/>
        <label>2</label>
    </ligand>
</feature>
<evidence type="ECO:0000313" key="22">
    <source>
        <dbReference type="EMBL" id="KAK9735698.1"/>
    </source>
</evidence>
<dbReference type="GO" id="GO:0042744">
    <property type="term" value="P:hydrogen peroxide catabolic process"/>
    <property type="evidence" value="ECO:0007669"/>
    <property type="project" value="UniProtKB-KW"/>
</dbReference>
<dbReference type="Gene3D" id="1.10.420.10">
    <property type="entry name" value="Peroxidase, domain 2"/>
    <property type="match status" value="1"/>
</dbReference>
<dbReference type="InterPro" id="IPR010255">
    <property type="entry name" value="Haem_peroxidase_sf"/>
</dbReference>
<evidence type="ECO:0000256" key="19">
    <source>
        <dbReference type="PIRSR" id="PIRSR600823-5"/>
    </source>
</evidence>
<evidence type="ECO:0000256" key="14">
    <source>
        <dbReference type="ARBA" id="ARBA00023324"/>
    </source>
</evidence>
<feature type="disulfide bond" evidence="19">
    <location>
        <begin position="41"/>
        <end position="121"/>
    </location>
</feature>
<keyword evidence="11 20" id="KW-0408">Iron</keyword>
<dbReference type="Gene3D" id="1.10.520.10">
    <property type="match status" value="1"/>
</dbReference>
<comment type="cofactor">
    <cofactor evidence="20">
        <name>heme b</name>
        <dbReference type="ChEBI" id="CHEBI:60344"/>
    </cofactor>
    <text evidence="20">Binds 1 heme b (iron(II)-protoporphyrin IX) group per subunit.</text>
</comment>
<comment type="catalytic activity">
    <reaction evidence="1 20">
        <text>2 a phenolic donor + H2O2 = 2 a phenolic radical donor + 2 H2O</text>
        <dbReference type="Rhea" id="RHEA:56136"/>
        <dbReference type="ChEBI" id="CHEBI:15377"/>
        <dbReference type="ChEBI" id="CHEBI:16240"/>
        <dbReference type="ChEBI" id="CHEBI:139520"/>
        <dbReference type="ChEBI" id="CHEBI:139521"/>
        <dbReference type="EC" id="1.11.1.7"/>
    </reaction>
</comment>
<sequence>MATLPQPKSPSHLATSTLTQAFTLFLTTSADLELGFYDHTCPQAEDIIARVVSEAIRKDPGVGAGVIRLQFHDCFVRGCDASVLLDSTPGNPSEKENIANVDSLRGFEVIDEAKSALEEVCPLTVSCADILAFAARDASMILGDIKFRVPGGRRDGTASRAEEPTNFLPAPFFNFSTLVTFFENKGLTMKEMVVRNRLYRFNQTVARDPSLDPSFGTVMGDICPNNSSADNRTLPLDFVTPHKLDGAYYSNIKEHRVSFISDQVLGDDQHSNKLVNRYAKHGGKWKRDFGKAMIKMGKIEVLLGDEGEIRRNCRVVNQV</sequence>
<dbReference type="FunFam" id="1.10.520.10:FF:000001">
    <property type="entry name" value="Peroxidase"/>
    <property type="match status" value="1"/>
</dbReference>
<evidence type="ECO:0000256" key="1">
    <source>
        <dbReference type="ARBA" id="ARBA00000189"/>
    </source>
</evidence>
<feature type="binding site" evidence="17">
    <location>
        <position position="73"/>
    </location>
    <ligand>
        <name>Ca(2+)</name>
        <dbReference type="ChEBI" id="CHEBI:29108"/>
        <label>1</label>
    </ligand>
</feature>
<keyword evidence="13" id="KW-0325">Glycoprotein</keyword>
<dbReference type="InterPro" id="IPR000823">
    <property type="entry name" value="Peroxidase_pln"/>
</dbReference>
<comment type="similarity">
    <text evidence="20">Belongs to the peroxidase family. Classical plant (class III) peroxidase subfamily.</text>
</comment>
<reference evidence="22" key="1">
    <citation type="submission" date="2024-03" db="EMBL/GenBank/DDBJ databases">
        <title>WGS assembly of Saponaria officinalis var. Norfolk2.</title>
        <authorList>
            <person name="Jenkins J."/>
            <person name="Shu S."/>
            <person name="Grimwood J."/>
            <person name="Barry K."/>
            <person name="Goodstein D."/>
            <person name="Schmutz J."/>
            <person name="Leebens-Mack J."/>
            <person name="Osbourn A."/>
        </authorList>
    </citation>
    <scope>NUCLEOTIDE SEQUENCE [LARGE SCALE GENOMIC DNA]</scope>
    <source>
        <strain evidence="22">JIC</strain>
    </source>
</reference>
<accession>A0AAW1LQB5</accession>
<dbReference type="EMBL" id="JBDFQZ010000004">
    <property type="protein sequence ID" value="KAK9735698.1"/>
    <property type="molecule type" value="Genomic_DNA"/>
</dbReference>
<feature type="binding site" evidence="17">
    <location>
        <position position="245"/>
    </location>
    <ligand>
        <name>Ca(2+)</name>
        <dbReference type="ChEBI" id="CHEBI:29108"/>
        <label>2</label>
    </ligand>
</feature>
<feature type="domain" description="Plant heme peroxidase family profile" evidence="21">
    <location>
        <begin position="31"/>
        <end position="317"/>
    </location>
</feature>
<comment type="function">
    <text evidence="2">Removal of H(2)O(2), oxidation of toxic reductants, biosynthesis and degradation of lignin, suberization, auxin catabolism, response to environmental stresses such as wounding, pathogen attack and oxidative stress. These functions might be dependent on each isozyme/isoform in each plant tissue.</text>
</comment>
<dbReference type="GO" id="GO:0140825">
    <property type="term" value="F:lactoperoxidase activity"/>
    <property type="evidence" value="ECO:0007669"/>
    <property type="project" value="UniProtKB-EC"/>
</dbReference>
<evidence type="ECO:0000256" key="4">
    <source>
        <dbReference type="ARBA" id="ARBA00022525"/>
    </source>
</evidence>
<keyword evidence="23" id="KW-1185">Reference proteome</keyword>
<keyword evidence="4 20" id="KW-0964">Secreted</keyword>
<keyword evidence="12 19" id="KW-1015">Disulfide bond</keyword>
<dbReference type="AlphaFoldDB" id="A0AAW1LQB5"/>
<keyword evidence="7 17" id="KW-0479">Metal-binding</keyword>
<evidence type="ECO:0000256" key="15">
    <source>
        <dbReference type="PIRSR" id="PIRSR600823-1"/>
    </source>
</evidence>
<evidence type="ECO:0000256" key="13">
    <source>
        <dbReference type="ARBA" id="ARBA00023180"/>
    </source>
</evidence>
<evidence type="ECO:0000256" key="17">
    <source>
        <dbReference type="PIRSR" id="PIRSR600823-3"/>
    </source>
</evidence>
<evidence type="ECO:0000256" key="20">
    <source>
        <dbReference type="RuleBase" id="RU362060"/>
    </source>
</evidence>
<dbReference type="PRINTS" id="PR00458">
    <property type="entry name" value="PEROXIDASE"/>
</dbReference>
<evidence type="ECO:0000256" key="3">
    <source>
        <dbReference type="ARBA" id="ARBA00012313"/>
    </source>
</evidence>
<keyword evidence="8" id="KW-0732">Signal</keyword>
<gene>
    <name evidence="22" type="ORF">RND81_04G220800</name>
</gene>
<evidence type="ECO:0000256" key="10">
    <source>
        <dbReference type="ARBA" id="ARBA00023002"/>
    </source>
</evidence>
<dbReference type="InterPro" id="IPR002016">
    <property type="entry name" value="Haem_peroxidase"/>
</dbReference>
<feature type="binding site" evidence="17">
    <location>
        <position position="76"/>
    </location>
    <ligand>
        <name>Ca(2+)</name>
        <dbReference type="ChEBI" id="CHEBI:29108"/>
        <label>1</label>
    </ligand>
</feature>
<evidence type="ECO:0000256" key="5">
    <source>
        <dbReference type="ARBA" id="ARBA00022559"/>
    </source>
</evidence>
<dbReference type="InterPro" id="IPR033905">
    <property type="entry name" value="Secretory_peroxidase"/>
</dbReference>
<feature type="disulfide bond" evidence="19">
    <location>
        <begin position="127"/>
        <end position="313"/>
    </location>
</feature>
<feature type="binding site" evidence="17">
    <location>
        <position position="82"/>
    </location>
    <ligand>
        <name>Ca(2+)</name>
        <dbReference type="ChEBI" id="CHEBI:29108"/>
        <label>1</label>
    </ligand>
</feature>
<evidence type="ECO:0000256" key="8">
    <source>
        <dbReference type="ARBA" id="ARBA00022729"/>
    </source>
</evidence>
<feature type="binding site" evidence="17">
    <location>
        <position position="94"/>
    </location>
    <ligand>
        <name>Ca(2+)</name>
        <dbReference type="ChEBI" id="CHEBI:29108"/>
        <label>1</label>
    </ligand>
</feature>
<dbReference type="PANTHER" id="PTHR31388:SF264">
    <property type="entry name" value="PEROXIDASE 59"/>
    <property type="match status" value="1"/>
</dbReference>
<evidence type="ECO:0000256" key="18">
    <source>
        <dbReference type="PIRSR" id="PIRSR600823-4"/>
    </source>
</evidence>
<dbReference type="SUPFAM" id="SSF48113">
    <property type="entry name" value="Heme-dependent peroxidases"/>
    <property type="match status" value="1"/>
</dbReference>
<feature type="binding site" evidence="17">
    <location>
        <position position="237"/>
    </location>
    <ligand>
        <name>Ca(2+)</name>
        <dbReference type="ChEBI" id="CHEBI:29108"/>
        <label>2</label>
    </ligand>
</feature>
<evidence type="ECO:0000259" key="21">
    <source>
        <dbReference type="PROSITE" id="PS50873"/>
    </source>
</evidence>
<proteinExistence type="inferred from homology"/>
<keyword evidence="9 17" id="KW-0106">Calcium</keyword>
<feature type="disulfide bond" evidence="19">
    <location>
        <begin position="74"/>
        <end position="79"/>
    </location>
</feature>
<protein>
    <recommendedName>
        <fullName evidence="3 20">Peroxidase</fullName>
        <ecNumber evidence="3 20">1.11.1.7</ecNumber>
    </recommendedName>
</protein>
<dbReference type="PANTHER" id="PTHR31388">
    <property type="entry name" value="PEROXIDASE 72-RELATED"/>
    <property type="match status" value="1"/>
</dbReference>
<dbReference type="Pfam" id="PF00141">
    <property type="entry name" value="peroxidase"/>
    <property type="match status" value="1"/>
</dbReference>
<evidence type="ECO:0000256" key="6">
    <source>
        <dbReference type="ARBA" id="ARBA00022617"/>
    </source>
</evidence>
<keyword evidence="10 20" id="KW-0560">Oxidoreductase</keyword>
<dbReference type="PROSITE" id="PS00436">
    <property type="entry name" value="PEROXIDASE_2"/>
    <property type="match status" value="1"/>
</dbReference>
<dbReference type="PROSITE" id="PS50873">
    <property type="entry name" value="PEROXIDASE_4"/>
    <property type="match status" value="1"/>
</dbReference>
<evidence type="ECO:0000256" key="12">
    <source>
        <dbReference type="ARBA" id="ARBA00023157"/>
    </source>
</evidence>
<dbReference type="GO" id="GO:0046872">
    <property type="term" value="F:metal ion binding"/>
    <property type="evidence" value="ECO:0007669"/>
    <property type="project" value="UniProtKB-UniRule"/>
</dbReference>
<dbReference type="PRINTS" id="PR00461">
    <property type="entry name" value="PLPEROXIDASE"/>
</dbReference>
<dbReference type="EC" id="1.11.1.7" evidence="3 20"/>
<dbReference type="Proteomes" id="UP001443914">
    <property type="component" value="Unassembled WGS sequence"/>
</dbReference>
<feature type="site" description="Transition state stabilizer" evidence="18">
    <location>
        <position position="68"/>
    </location>
</feature>
<feature type="binding site" evidence="17">
    <location>
        <position position="80"/>
    </location>
    <ligand>
        <name>Ca(2+)</name>
        <dbReference type="ChEBI" id="CHEBI:29108"/>
        <label>1</label>
    </ligand>
</feature>
<dbReference type="InterPro" id="IPR019794">
    <property type="entry name" value="Peroxidases_AS"/>
</dbReference>
<feature type="binding site" evidence="17">
    <location>
        <position position="78"/>
    </location>
    <ligand>
        <name>Ca(2+)</name>
        <dbReference type="ChEBI" id="CHEBI:29108"/>
        <label>1</label>
    </ligand>
</feature>
<feature type="binding site" evidence="16">
    <location>
        <position position="169"/>
    </location>
    <ligand>
        <name>substrate</name>
    </ligand>
</feature>
<evidence type="ECO:0000256" key="7">
    <source>
        <dbReference type="ARBA" id="ARBA00022723"/>
    </source>
</evidence>
<comment type="caution">
    <text evidence="22">The sequence shown here is derived from an EMBL/GenBank/DDBJ whole genome shotgun (WGS) entry which is preliminary data.</text>
</comment>
<dbReference type="GO" id="GO:0020037">
    <property type="term" value="F:heme binding"/>
    <property type="evidence" value="ECO:0007669"/>
    <property type="project" value="UniProtKB-UniRule"/>
</dbReference>
<evidence type="ECO:0000313" key="23">
    <source>
        <dbReference type="Proteomes" id="UP001443914"/>
    </source>
</evidence>
<evidence type="ECO:0000256" key="16">
    <source>
        <dbReference type="PIRSR" id="PIRSR600823-2"/>
    </source>
</evidence>
<keyword evidence="5 20" id="KW-0575">Peroxidase</keyword>
<name>A0AAW1LQB5_SAPOF</name>
<comment type="subcellular location">
    <subcellularLocation>
        <location evidence="20">Secreted</location>
    </subcellularLocation>
</comment>
<dbReference type="CDD" id="cd00693">
    <property type="entry name" value="secretory_peroxidase"/>
    <property type="match status" value="1"/>
</dbReference>
<comment type="cofactor">
    <cofactor evidence="17 20">
        <name>Ca(2+)</name>
        <dbReference type="ChEBI" id="CHEBI:29108"/>
    </cofactor>
    <text evidence="17 20">Binds 2 calcium ions per subunit.</text>
</comment>